<protein>
    <submittedName>
        <fullName evidence="3">Uncharacterized protein</fullName>
    </submittedName>
</protein>
<dbReference type="OrthoDB" id="10305474at2759"/>
<accession>A0A816M8A3</accession>
<dbReference type="EMBL" id="CAJNOV010000667">
    <property type="protein sequence ID" value="CAF1033940.1"/>
    <property type="molecule type" value="Genomic_DNA"/>
</dbReference>
<proteinExistence type="predicted"/>
<dbReference type="EMBL" id="CAJNOW010014095">
    <property type="protein sequence ID" value="CAF1629251.1"/>
    <property type="molecule type" value="Genomic_DNA"/>
</dbReference>
<name>A0A816M8A3_9BILA</name>
<dbReference type="Proteomes" id="UP000663824">
    <property type="component" value="Unassembled WGS sequence"/>
</dbReference>
<comment type="caution">
    <text evidence="3">The sequence shown here is derived from an EMBL/GenBank/DDBJ whole genome shotgun (WGS) entry which is preliminary data.</text>
</comment>
<evidence type="ECO:0000313" key="4">
    <source>
        <dbReference type="Proteomes" id="UP000663824"/>
    </source>
</evidence>
<sequence>MQTINRLYQLDHQYAPWREFCYKIKSESKVHYPIRRCDFSKYQQFEDRNGNVIYNIGVTKISSASNEEIRVAIQADGKTIESTNGNYLLTDINMIDRSYVLKKNAKVILQVKKDDSRIHDRHTIEMQEINEEETELLFALVIFIGSFLNAIQSSMIYQSLICCYAPNYAFIFSSIPTLGNRILV</sequence>
<reference evidence="3" key="1">
    <citation type="submission" date="2021-02" db="EMBL/GenBank/DDBJ databases">
        <authorList>
            <person name="Nowell W R."/>
        </authorList>
    </citation>
    <scope>NUCLEOTIDE SEQUENCE</scope>
</reference>
<dbReference type="Proteomes" id="UP000663855">
    <property type="component" value="Unassembled WGS sequence"/>
</dbReference>
<dbReference type="EMBL" id="CAJNRE010002062">
    <property type="protein sequence ID" value="CAF1964940.1"/>
    <property type="molecule type" value="Genomic_DNA"/>
</dbReference>
<dbReference type="AlphaFoldDB" id="A0A816M8A3"/>
<organism evidence="3 4">
    <name type="scientific">Rotaria magnacalcarata</name>
    <dbReference type="NCBI Taxonomy" id="392030"/>
    <lineage>
        <taxon>Eukaryota</taxon>
        <taxon>Metazoa</taxon>
        <taxon>Spiralia</taxon>
        <taxon>Gnathifera</taxon>
        <taxon>Rotifera</taxon>
        <taxon>Eurotatoria</taxon>
        <taxon>Bdelloidea</taxon>
        <taxon>Philodinida</taxon>
        <taxon>Philodinidae</taxon>
        <taxon>Rotaria</taxon>
    </lineage>
</organism>
<evidence type="ECO:0000313" key="2">
    <source>
        <dbReference type="EMBL" id="CAF1629251.1"/>
    </source>
</evidence>
<evidence type="ECO:0000313" key="1">
    <source>
        <dbReference type="EMBL" id="CAF1033940.1"/>
    </source>
</evidence>
<dbReference type="Proteomes" id="UP000663834">
    <property type="component" value="Unassembled WGS sequence"/>
</dbReference>
<evidence type="ECO:0000313" key="3">
    <source>
        <dbReference type="EMBL" id="CAF1964940.1"/>
    </source>
</evidence>
<gene>
    <name evidence="1" type="ORF">CJN711_LOCUS3941</name>
    <name evidence="2" type="ORF">KQP761_LOCUS25869</name>
    <name evidence="3" type="ORF">MBJ925_LOCUS6542</name>
</gene>